<feature type="signal peptide" evidence="10">
    <location>
        <begin position="1"/>
        <end position="25"/>
    </location>
</feature>
<feature type="transmembrane region" description="Helical" evidence="9">
    <location>
        <begin position="1623"/>
        <end position="1645"/>
    </location>
</feature>
<dbReference type="Proteomes" id="UP000708148">
    <property type="component" value="Unassembled WGS sequence"/>
</dbReference>
<feature type="transmembrane region" description="Helical" evidence="9">
    <location>
        <begin position="1371"/>
        <end position="1389"/>
    </location>
</feature>
<comment type="subcellular location">
    <subcellularLocation>
        <location evidence="1">Cell envelope</location>
    </subcellularLocation>
    <subcellularLocation>
        <location evidence="2">Cell outer membrane</location>
    </subcellularLocation>
    <subcellularLocation>
        <location evidence="3">Secreted</location>
    </subcellularLocation>
</comment>
<feature type="transmembrane region" description="Helical" evidence="9">
    <location>
        <begin position="1526"/>
        <end position="1547"/>
    </location>
</feature>
<feature type="transmembrane region" description="Helical" evidence="9">
    <location>
        <begin position="1736"/>
        <end position="1753"/>
    </location>
</feature>
<dbReference type="NCBIfam" id="TIGR01376">
    <property type="entry name" value="POMP_repeat"/>
    <property type="match status" value="2"/>
</dbReference>
<keyword evidence="12" id="KW-1185">Reference proteome</keyword>
<keyword evidence="5 10" id="KW-0732">Signal</keyword>
<evidence type="ECO:0000313" key="12">
    <source>
        <dbReference type="Proteomes" id="UP000708148"/>
    </source>
</evidence>
<keyword evidence="4" id="KW-0964">Secreted</keyword>
<keyword evidence="9" id="KW-0812">Transmembrane</keyword>
<evidence type="ECO:0000256" key="1">
    <source>
        <dbReference type="ARBA" id="ARBA00004196"/>
    </source>
</evidence>
<dbReference type="Pfam" id="PF02415">
    <property type="entry name" value="Chlam_PMP"/>
    <property type="match status" value="3"/>
</dbReference>
<feature type="region of interest" description="Disordered" evidence="8">
    <location>
        <begin position="1828"/>
        <end position="1861"/>
    </location>
</feature>
<name>A0A8S1IWH3_9CHLO</name>
<dbReference type="PANTHER" id="PTHR11319:SF35">
    <property type="entry name" value="OUTER MEMBRANE PROTEIN PMPC-RELATED"/>
    <property type="match status" value="1"/>
</dbReference>
<feature type="compositionally biased region" description="Low complexity" evidence="8">
    <location>
        <begin position="1850"/>
        <end position="1861"/>
    </location>
</feature>
<evidence type="ECO:0000313" key="11">
    <source>
        <dbReference type="EMBL" id="CAD7699503.1"/>
    </source>
</evidence>
<feature type="transmembrane region" description="Helical" evidence="9">
    <location>
        <begin position="1706"/>
        <end position="1724"/>
    </location>
</feature>
<evidence type="ECO:0000256" key="5">
    <source>
        <dbReference type="ARBA" id="ARBA00022729"/>
    </source>
</evidence>
<evidence type="ECO:0000256" key="8">
    <source>
        <dbReference type="SAM" id="MobiDB-lite"/>
    </source>
</evidence>
<evidence type="ECO:0000256" key="2">
    <source>
        <dbReference type="ARBA" id="ARBA00004442"/>
    </source>
</evidence>
<sequence length="1861" mass="196441">MMGMKHARFAPTTVLCLFAITCASGLDGSSQLSCGSFMGDNVPFQDAILVTQDALRRTGNDVQFFVDCAMPNSTIFFTTPVVHITSTIVVNKPLSIRGANETEVEFGCASGSTIVDIRSQGVVLTDISFSGCSQAGPLVVVANCSSQETAVTMMNMRFRGNSNVNGTVGIRVLAGCYLHLEGSIFQNNRGNFGTVLDIGAGGSTSIASSRFEVNTASTSGGVISMYNGKLSITNSSFAGNRAGINDNTAGSKGGAVFAQGSSTVGAQNCSFINNSASGSGGAVCGELGTSIKAKSGCRFLGNVATSGGAMYIQENSRSSLQSTFEKGYQALIDESIFEDNTATSSGGAITIRGARIKVENTNFTRNKISTDNKTATTFGGAIYAEENSAAELQNCNFERNGDSTFGGAFSGQSGTSFNASHGCQFLANSAVLGGAVYVLEISNSSSAIKRGRVSPLLIDNSTFEDNMALKGGGAIGVYNATMKLKNSNFTHNTATADNSGTIPAGGAVIVEKNSTSEVQNCTFVDNSASLGGAIFGQFGASFNASQGCQFLRNSAAYGGAIFFVEQSNTFSTLTDGIVFQVSIDDSTFESNTATSAGAIFAWNASVRLSNSDFTSNEAATDAVGVLTVGGAIAAKLQASVHMEGCIFSLNAAVVGGGALSAMTPYEFGSQAYVFIKRTQFANNSAGLLQQQPRNTRPSPDESSWGGAMFAGSEAAFQQARFANKRARTGPAANKFSNNMATEILAIPIIEPRLGRPRGELSCTLIGVNFVANEGGKGGAIAGLLVGLLSMQSVNFTQNRGSDGGAMYIESDGDPDPQQFAVPENYVNGSNLEFVRNTATKNGGALFLLVNSGTAPLERTGISPVNISNVLDNGINNNEDDIFLERAHFSNNSGLISGGALAVQRGRLGCRKCVFDSNFVTSVSNGAGGAVALAEQAALHAREVTFKANRASKGGALYASNSLADIVHGEFDNNTAREYGGAIYVQIPQTARFKFGLHSRVNLSTFHGNTAEVGGGLYLLVDMSSPEAGLPGYMLVTRCNFTENVAVLAGGAFFTNVPEDLVVLCHSDVEIEEKYAPGARNRPGVVDVRRPLTDGILDIAHSCSSGNMARSDGGGNLLATTAVKVRICRISSGACANGSHALQIDNHTSGGELEAISMDLIDALDHPAFGQPPMLARISTTEGEAVLRGELIRPVEASTKITSIRLQAAINKAHMLNLTFIPSILPSIRIEVHIRGCLPGEAPSDDGERCTTCPDDQYSFDSSAECAACPLMAKCRPSTVTPHDFYWHSTSKSSQIHECALKDACSYEGRMRRLTEQSWKAHFEGAALKYDDAGYKQCTVGYAGILCGACTDAHGKVRSGECIRCGGRTKNIVLASLAAFWSALLAVIMTRNAATSTAKEIDEETPEGGSHNTGNAVDHPEAASSCQSLRLPIEGAALHSTPSLGIPRNEPTVTCKTRNYASDIFKILINFLQVTGLAVFVNTAWSTAVLRTLGTADQLAAGSNGLFSLECAFRANSNVRRSVQRMVAALIFPFVLITAFFIFSPVVFWLSKRSWKEVFLIWKVSVVSTLYISYIDITRNAFRTLGCTGVDVGGVDSEDYAIALSEYWAEDTEVKCHVGGHSGLVMGLAVPLLLLVTVGMPLWLVATFVRNRNHLDREARLETHAFLYQSYCKGRRLWEVVIMLRKAVLAAIAVFKQSLGADLQSTLALAVLVAAVVVHLLAQPFVTDGPNLNRMELLSLVGSCVAFFSGLIFNNPKTSSLGSIAVSVTCVSCIVGVFVYLVVNLAAELAQGIDPFLRQKGIQAGSLNTVVTKLLAVVVFVFSRGQKKLPSTKSTSKDQAFEMLCSPPTSPSETQEPTIELS</sequence>
<dbReference type="InterPro" id="IPR006626">
    <property type="entry name" value="PbH1"/>
</dbReference>
<evidence type="ECO:0000256" key="6">
    <source>
        <dbReference type="ARBA" id="ARBA00023136"/>
    </source>
</evidence>
<protein>
    <recommendedName>
        <fullName evidence="13">Adhesin-like protein</fullName>
    </recommendedName>
</protein>
<feature type="transmembrane region" description="Helical" evidence="9">
    <location>
        <begin position="1801"/>
        <end position="1822"/>
    </location>
</feature>
<keyword evidence="9" id="KW-1133">Transmembrane helix</keyword>
<dbReference type="OrthoDB" id="551156at2759"/>
<evidence type="ECO:0000256" key="4">
    <source>
        <dbReference type="ARBA" id="ARBA00022525"/>
    </source>
</evidence>
<dbReference type="InterPro" id="IPR011050">
    <property type="entry name" value="Pectin_lyase_fold/virulence"/>
</dbReference>
<dbReference type="PANTHER" id="PTHR11319">
    <property type="entry name" value="G PROTEIN-COUPLED RECEPTOR-RELATED"/>
    <property type="match status" value="1"/>
</dbReference>
<reference evidence="11" key="1">
    <citation type="submission" date="2020-12" db="EMBL/GenBank/DDBJ databases">
        <authorList>
            <person name="Iha C."/>
        </authorList>
    </citation>
    <scope>NUCLEOTIDE SEQUENCE</scope>
</reference>
<organism evidence="11 12">
    <name type="scientific">Ostreobium quekettii</name>
    <dbReference type="NCBI Taxonomy" id="121088"/>
    <lineage>
        <taxon>Eukaryota</taxon>
        <taxon>Viridiplantae</taxon>
        <taxon>Chlorophyta</taxon>
        <taxon>core chlorophytes</taxon>
        <taxon>Ulvophyceae</taxon>
        <taxon>TCBD clade</taxon>
        <taxon>Bryopsidales</taxon>
        <taxon>Ostreobineae</taxon>
        <taxon>Ostreobiaceae</taxon>
        <taxon>Ostreobium</taxon>
    </lineage>
</organism>
<feature type="transmembrane region" description="Helical" evidence="9">
    <location>
        <begin position="1559"/>
        <end position="1576"/>
    </location>
</feature>
<feature type="transmembrane region" description="Helical" evidence="9">
    <location>
        <begin position="1760"/>
        <end position="1781"/>
    </location>
</feature>
<evidence type="ECO:0000256" key="10">
    <source>
        <dbReference type="SAM" id="SignalP"/>
    </source>
</evidence>
<accession>A0A8S1IWH3</accession>
<feature type="region of interest" description="Disordered" evidence="8">
    <location>
        <begin position="1397"/>
        <end position="1419"/>
    </location>
</feature>
<evidence type="ECO:0008006" key="13">
    <source>
        <dbReference type="Google" id="ProtNLM"/>
    </source>
</evidence>
<evidence type="ECO:0000256" key="3">
    <source>
        <dbReference type="ARBA" id="ARBA00004613"/>
    </source>
</evidence>
<dbReference type="SMART" id="SM00710">
    <property type="entry name" value="PbH1"/>
    <property type="match status" value="9"/>
</dbReference>
<dbReference type="SUPFAM" id="SSF51126">
    <property type="entry name" value="Pectin lyase-like"/>
    <property type="match status" value="3"/>
</dbReference>
<dbReference type="GO" id="GO:0005576">
    <property type="term" value="C:extracellular region"/>
    <property type="evidence" value="ECO:0007669"/>
    <property type="project" value="UniProtKB-SubCell"/>
</dbReference>
<comment type="caution">
    <text evidence="11">The sequence shown here is derived from an EMBL/GenBank/DDBJ whole genome shotgun (WGS) entry which is preliminary data.</text>
</comment>
<evidence type="ECO:0000256" key="7">
    <source>
        <dbReference type="ARBA" id="ARBA00023237"/>
    </source>
</evidence>
<proteinExistence type="predicted"/>
<dbReference type="InterPro" id="IPR003368">
    <property type="entry name" value="POMP_repeat"/>
</dbReference>
<keyword evidence="6 9" id="KW-0472">Membrane</keyword>
<evidence type="ECO:0000256" key="9">
    <source>
        <dbReference type="SAM" id="Phobius"/>
    </source>
</evidence>
<gene>
    <name evidence="11" type="ORF">OSTQU699_LOCUS4862</name>
</gene>
<feature type="chain" id="PRO_5035792059" description="Adhesin-like protein" evidence="10">
    <location>
        <begin position="26"/>
        <end position="1861"/>
    </location>
</feature>
<keyword evidence="7" id="KW-0998">Cell outer membrane</keyword>
<dbReference type="EMBL" id="CAJHUC010001035">
    <property type="protein sequence ID" value="CAD7699503.1"/>
    <property type="molecule type" value="Genomic_DNA"/>
</dbReference>